<dbReference type="AlphaFoldDB" id="A0A968GGQ6"/>
<proteinExistence type="predicted"/>
<reference evidence="2" key="1">
    <citation type="submission" date="2020-03" db="EMBL/GenBank/DDBJ databases">
        <title>Spirochaetal bacteria isolated from arthropods constitute a novel genus Entomospira genus novum within the order Spirochaetales.</title>
        <authorList>
            <person name="Grana-Miraglia L."/>
            <person name="Sikutova S."/>
            <person name="Fingerle V."/>
            <person name="Sing A."/>
            <person name="Castillo-Ramirez S."/>
            <person name="Margos G."/>
            <person name="Rudolf I."/>
        </authorList>
    </citation>
    <scope>NUCLEOTIDE SEQUENCE</scope>
    <source>
        <strain evidence="2">BR149</strain>
    </source>
</reference>
<evidence type="ECO:0000313" key="3">
    <source>
        <dbReference type="Proteomes" id="UP000778951"/>
    </source>
</evidence>
<keyword evidence="1" id="KW-0812">Transmembrane</keyword>
<dbReference type="Proteomes" id="UP000778951">
    <property type="component" value="Unassembled WGS sequence"/>
</dbReference>
<name>A0A968GGQ6_9SPIO</name>
<feature type="transmembrane region" description="Helical" evidence="1">
    <location>
        <begin position="6"/>
        <end position="23"/>
    </location>
</feature>
<keyword evidence="1" id="KW-1133">Transmembrane helix</keyword>
<dbReference type="RefSeq" id="WP_167696069.1">
    <property type="nucleotide sequence ID" value="NZ_CP118181.1"/>
</dbReference>
<organism evidence="2 3">
    <name type="scientific">Entomospira culicis</name>
    <dbReference type="NCBI Taxonomy" id="2719989"/>
    <lineage>
        <taxon>Bacteria</taxon>
        <taxon>Pseudomonadati</taxon>
        <taxon>Spirochaetota</taxon>
        <taxon>Spirochaetia</taxon>
        <taxon>Spirochaetales</taxon>
        <taxon>Spirochaetaceae</taxon>
        <taxon>Entomospira</taxon>
    </lineage>
</organism>
<comment type="caution">
    <text evidence="2">The sequence shown here is derived from an EMBL/GenBank/DDBJ whole genome shotgun (WGS) entry which is preliminary data.</text>
</comment>
<accession>A0A968GGQ6</accession>
<evidence type="ECO:0008006" key="4">
    <source>
        <dbReference type="Google" id="ProtNLM"/>
    </source>
</evidence>
<keyword evidence="3" id="KW-1185">Reference proteome</keyword>
<dbReference type="EMBL" id="JAATLM010000001">
    <property type="protein sequence ID" value="NIZ70002.1"/>
    <property type="molecule type" value="Genomic_DNA"/>
</dbReference>
<keyword evidence="1" id="KW-0472">Membrane</keyword>
<evidence type="ECO:0000256" key="1">
    <source>
        <dbReference type="SAM" id="Phobius"/>
    </source>
</evidence>
<gene>
    <name evidence="2" type="ORF">HCT48_07255</name>
</gene>
<sequence length="186" mass="21121">MRQLAVIFYLVVVGVGVYIAYQWNSSRLPERVRLQGFQVVDVEKLVIERGQIVLTLVPDLDDPQRWIFSSNLDAVRAYGVDSPLVMSLISSLQSAKYAYLVENSSNQSLQRYGLGVQERYSVELWLKEHPEPYRFTLGALAVNGYDVYLLHNEHVYRASFLGLYERMGALGQVIDATLGANERLFG</sequence>
<evidence type="ECO:0000313" key="2">
    <source>
        <dbReference type="EMBL" id="NIZ70002.1"/>
    </source>
</evidence>
<protein>
    <recommendedName>
        <fullName evidence="4">DUF4340 domain-containing protein</fullName>
    </recommendedName>
</protein>